<name>A0A7S4LAT3_9EUGL</name>
<dbReference type="Pfam" id="PF00076">
    <property type="entry name" value="RRM_1"/>
    <property type="match status" value="2"/>
</dbReference>
<evidence type="ECO:0000256" key="6">
    <source>
        <dbReference type="SAM" id="MobiDB-lite"/>
    </source>
</evidence>
<evidence type="ECO:0000256" key="3">
    <source>
        <dbReference type="ARBA" id="ARBA00022884"/>
    </source>
</evidence>
<dbReference type="GO" id="GO:0003729">
    <property type="term" value="F:mRNA binding"/>
    <property type="evidence" value="ECO:0007669"/>
    <property type="project" value="TreeGrafter"/>
</dbReference>
<feature type="compositionally biased region" description="Basic and acidic residues" evidence="6">
    <location>
        <begin position="32"/>
        <end position="43"/>
    </location>
</feature>
<dbReference type="SMART" id="SM00360">
    <property type="entry name" value="RRM"/>
    <property type="match status" value="2"/>
</dbReference>
<dbReference type="SUPFAM" id="SSF54928">
    <property type="entry name" value="RNA-binding domain, RBD"/>
    <property type="match status" value="2"/>
</dbReference>
<dbReference type="EMBL" id="HBJA01081064">
    <property type="protein sequence ID" value="CAE0817181.1"/>
    <property type="molecule type" value="Transcribed_RNA"/>
</dbReference>
<feature type="region of interest" description="Disordered" evidence="6">
    <location>
        <begin position="449"/>
        <end position="470"/>
    </location>
</feature>
<feature type="compositionally biased region" description="Acidic residues" evidence="6">
    <location>
        <begin position="177"/>
        <end position="200"/>
    </location>
</feature>
<protein>
    <recommendedName>
        <fullName evidence="7">RRM domain-containing protein</fullName>
    </recommendedName>
</protein>
<evidence type="ECO:0000313" key="8">
    <source>
        <dbReference type="EMBL" id="CAE0817181.1"/>
    </source>
</evidence>
<gene>
    <name evidence="8" type="ORF">EGYM00163_LOCUS28343</name>
</gene>
<comment type="subcellular location">
    <subcellularLocation>
        <location evidence="1">Nucleus</location>
    </subcellularLocation>
</comment>
<feature type="compositionally biased region" description="Basic and acidic residues" evidence="6">
    <location>
        <begin position="143"/>
        <end position="176"/>
    </location>
</feature>
<feature type="compositionally biased region" description="Basic residues" evidence="6">
    <location>
        <begin position="44"/>
        <end position="65"/>
    </location>
</feature>
<proteinExistence type="predicted"/>
<dbReference type="PANTHER" id="PTHR48039:SF5">
    <property type="entry name" value="RNA-BINDING PROTEIN 28"/>
    <property type="match status" value="1"/>
</dbReference>
<evidence type="ECO:0000256" key="1">
    <source>
        <dbReference type="ARBA" id="ARBA00004123"/>
    </source>
</evidence>
<evidence type="ECO:0000256" key="2">
    <source>
        <dbReference type="ARBA" id="ARBA00022737"/>
    </source>
</evidence>
<evidence type="ECO:0000256" key="5">
    <source>
        <dbReference type="PROSITE-ProRule" id="PRU00176"/>
    </source>
</evidence>
<dbReference type="CDD" id="cd12416">
    <property type="entry name" value="RRM4_RBM28_like"/>
    <property type="match status" value="1"/>
</dbReference>
<dbReference type="InterPro" id="IPR051945">
    <property type="entry name" value="RRM_MRD1_RNA_proc_ribogen"/>
</dbReference>
<dbReference type="InterPro" id="IPR035979">
    <property type="entry name" value="RBD_domain_sf"/>
</dbReference>
<dbReference type="InterPro" id="IPR000504">
    <property type="entry name" value="RRM_dom"/>
</dbReference>
<organism evidence="8">
    <name type="scientific">Eutreptiella gymnastica</name>
    <dbReference type="NCBI Taxonomy" id="73025"/>
    <lineage>
        <taxon>Eukaryota</taxon>
        <taxon>Discoba</taxon>
        <taxon>Euglenozoa</taxon>
        <taxon>Euglenida</taxon>
        <taxon>Spirocuta</taxon>
        <taxon>Euglenophyceae</taxon>
        <taxon>Eutreptiales</taxon>
        <taxon>Eutreptiaceae</taxon>
        <taxon>Eutreptiella</taxon>
    </lineage>
</organism>
<feature type="domain" description="RRM" evidence="7">
    <location>
        <begin position="220"/>
        <end position="301"/>
    </location>
</feature>
<reference evidence="8" key="1">
    <citation type="submission" date="2021-01" db="EMBL/GenBank/DDBJ databases">
        <authorList>
            <person name="Corre E."/>
            <person name="Pelletier E."/>
            <person name="Niang G."/>
            <person name="Scheremetjew M."/>
            <person name="Finn R."/>
            <person name="Kale V."/>
            <person name="Holt S."/>
            <person name="Cochrane G."/>
            <person name="Meng A."/>
            <person name="Brown T."/>
            <person name="Cohen L."/>
        </authorList>
    </citation>
    <scope>NUCLEOTIDE SEQUENCE</scope>
    <source>
        <strain evidence="8">CCMP1594</strain>
    </source>
</reference>
<evidence type="ECO:0000259" key="7">
    <source>
        <dbReference type="PROSITE" id="PS50102"/>
    </source>
</evidence>
<evidence type="ECO:0000256" key="4">
    <source>
        <dbReference type="ARBA" id="ARBA00023242"/>
    </source>
</evidence>
<feature type="compositionally biased region" description="Basic residues" evidence="6">
    <location>
        <begin position="14"/>
        <end position="31"/>
    </location>
</feature>
<keyword evidence="2" id="KW-0677">Repeat</keyword>
<keyword evidence="4" id="KW-0539">Nucleus</keyword>
<feature type="compositionally biased region" description="Basic and acidic residues" evidence="6">
    <location>
        <begin position="81"/>
        <end position="104"/>
    </location>
</feature>
<feature type="region of interest" description="Disordered" evidence="6">
    <location>
        <begin position="1"/>
        <end position="221"/>
    </location>
</feature>
<keyword evidence="3 5" id="KW-0694">RNA-binding</keyword>
<feature type="compositionally biased region" description="Basic and acidic residues" evidence="6">
    <location>
        <begin position="1"/>
        <end position="13"/>
    </location>
</feature>
<feature type="domain" description="RRM" evidence="7">
    <location>
        <begin position="416"/>
        <end position="528"/>
    </location>
</feature>
<sequence>MVKRKDPNKDLKLAKKARKQGLKEKKARLRKKTDPKPQEEPVSKRPHGKPLKTKKKQAKVGNQKHKYADVMKKLLGFESEAQQKRRERKEAKKKKRGEEQELKGEAVQPANEPTKPGPSHAQTSTPASDRSGPAATKPSTIELKPRTLVEDSLLTRKEKPPRDEKPKKPREKKGEGDNSDSDDSLWDELRDDDAEDSDEEPPAKHQRVHDGERKPVRQPPTLFVRNIPLIAEEGQLKERFEKYGPVKGVFLVTNKETGNPTGSAFVHFVKPESMELCLEEAQKELELKLLGEEEKEENASHTFLPPSKKQEKKARFKEDSEVAEASKPAISWQGWRLIVSRAVSRDEAQHQTRQARKEALKRKKDSRNLYLAREGRIRPGTPAAEGLLPGTMDLIEARYTMKKKKLKNHNFFVSKTRLCVHGISRDVDEERLRQIFLKPVKDHIAREGDPCGDWDTRATDRKGRKKGSDPTIRQVKVVRDETRRGASRGYGFVDFRHHEHALIALRRVNNNPTILGQDRRLFVEFAVDNMVKLNILQHKHDRWQDKAKGQAPERERRPEDTFVPAKGAMKKTDYQKLRKKLLNKGKKGTKKPAYMQTQAYQDMIVRWIRMKKKKQYGDNN</sequence>
<dbReference type="Gene3D" id="3.30.70.330">
    <property type="match status" value="2"/>
</dbReference>
<accession>A0A7S4LAT3</accession>
<dbReference type="AlphaFoldDB" id="A0A7S4LAT3"/>
<dbReference type="GO" id="GO:0005634">
    <property type="term" value="C:nucleus"/>
    <property type="evidence" value="ECO:0007669"/>
    <property type="project" value="UniProtKB-SubCell"/>
</dbReference>
<dbReference type="PANTHER" id="PTHR48039">
    <property type="entry name" value="RNA-BINDING MOTIF PROTEIN 14B"/>
    <property type="match status" value="1"/>
</dbReference>
<dbReference type="PROSITE" id="PS50102">
    <property type="entry name" value="RRM"/>
    <property type="match status" value="2"/>
</dbReference>
<dbReference type="InterPro" id="IPR012677">
    <property type="entry name" value="Nucleotide-bd_a/b_plait_sf"/>
</dbReference>
<feature type="compositionally biased region" description="Basic and acidic residues" evidence="6">
    <location>
        <begin position="449"/>
        <end position="461"/>
    </location>
</feature>